<dbReference type="RefSeq" id="WP_277859501.1">
    <property type="nucleotide sequence ID" value="NZ_JARRAG010000001.1"/>
</dbReference>
<evidence type="ECO:0000256" key="1">
    <source>
        <dbReference type="SAM" id="Phobius"/>
    </source>
</evidence>
<organism evidence="2 3">
    <name type="scientific">Paludisphaera mucosa</name>
    <dbReference type="NCBI Taxonomy" id="3030827"/>
    <lineage>
        <taxon>Bacteria</taxon>
        <taxon>Pseudomonadati</taxon>
        <taxon>Planctomycetota</taxon>
        <taxon>Planctomycetia</taxon>
        <taxon>Isosphaerales</taxon>
        <taxon>Isosphaeraceae</taxon>
        <taxon>Paludisphaera</taxon>
    </lineage>
</organism>
<accession>A0ABT6F6N2</accession>
<keyword evidence="1" id="KW-0472">Membrane</keyword>
<comment type="caution">
    <text evidence="2">The sequence shown here is derived from an EMBL/GenBank/DDBJ whole genome shotgun (WGS) entry which is preliminary data.</text>
</comment>
<evidence type="ECO:0000313" key="2">
    <source>
        <dbReference type="EMBL" id="MDG3003146.1"/>
    </source>
</evidence>
<keyword evidence="1" id="KW-1133">Transmembrane helix</keyword>
<evidence type="ECO:0000313" key="3">
    <source>
        <dbReference type="Proteomes" id="UP001216907"/>
    </source>
</evidence>
<keyword evidence="3" id="KW-1185">Reference proteome</keyword>
<proteinExistence type="predicted"/>
<gene>
    <name evidence="2" type="ORF">PZE19_05150</name>
</gene>
<protein>
    <submittedName>
        <fullName evidence="2">Uncharacterized protein</fullName>
    </submittedName>
</protein>
<dbReference type="EMBL" id="JARRAG010000001">
    <property type="protein sequence ID" value="MDG3003146.1"/>
    <property type="molecule type" value="Genomic_DNA"/>
</dbReference>
<reference evidence="2 3" key="1">
    <citation type="submission" date="2023-03" db="EMBL/GenBank/DDBJ databases">
        <title>Paludisphaera mucosa sp. nov. a novel planctomycete from northern fen.</title>
        <authorList>
            <person name="Ivanova A."/>
        </authorList>
    </citation>
    <scope>NUCLEOTIDE SEQUENCE [LARGE SCALE GENOMIC DNA]</scope>
    <source>
        <strain evidence="2 3">Pla2</strain>
    </source>
</reference>
<keyword evidence="1" id="KW-0812">Transmembrane</keyword>
<dbReference type="Proteomes" id="UP001216907">
    <property type="component" value="Unassembled WGS sequence"/>
</dbReference>
<feature type="transmembrane region" description="Helical" evidence="1">
    <location>
        <begin position="35"/>
        <end position="55"/>
    </location>
</feature>
<sequence length="319" mass="33568">MSVSAPPLEAVESKPKVGREPRVLGESRYDRVTSFLMAVVMGALLVVGWLALIFVSNQEFASRVTSPLHIVEVFGGGGGSPDGTAGSTEKVNVAGADAAAVASNNEETPGEFEQPSVQTTPGAMLDAALEAGKAIAEVDVGAAMPNGGAVATGRRASKVGTGGPGLGFGPGDGGVSRENRWSIIYPEGQRPEEYARQLDALGVELAVVSGKDQLVYASNFSSPTPTRRNGGSGGEGRLYFIWEGRARKASDIVLLRKAGIEVGEGTVFQFYPPEVEQRLAELEQRYRGRTPAEIRVSRFAVVPKGGGYDFKVVAQETLR</sequence>
<name>A0ABT6F6N2_9BACT</name>